<proteinExistence type="predicted"/>
<dbReference type="Proteomes" id="UP000621799">
    <property type="component" value="Unassembled WGS sequence"/>
</dbReference>
<evidence type="ECO:0000313" key="1">
    <source>
        <dbReference type="EMBL" id="MBE9042134.1"/>
    </source>
</evidence>
<dbReference type="EMBL" id="JADEXN010000303">
    <property type="protein sequence ID" value="MBE9042134.1"/>
    <property type="molecule type" value="Genomic_DNA"/>
</dbReference>
<reference evidence="1" key="1">
    <citation type="submission" date="2020-10" db="EMBL/GenBank/DDBJ databases">
        <authorList>
            <person name="Castelo-Branco R."/>
            <person name="Eusebio N."/>
            <person name="Adriana R."/>
            <person name="Vieira A."/>
            <person name="Brugerolle De Fraissinette N."/>
            <person name="Rezende De Castro R."/>
            <person name="Schneider M.P."/>
            <person name="Vasconcelos V."/>
            <person name="Leao P.N."/>
        </authorList>
    </citation>
    <scope>NUCLEOTIDE SEQUENCE</scope>
    <source>
        <strain evidence="1">LEGE 11467</strain>
    </source>
</reference>
<dbReference type="InterPro" id="IPR021799">
    <property type="entry name" value="PIN-like_prokaryotic"/>
</dbReference>
<dbReference type="PANTHER" id="PTHR39550:SF1">
    <property type="entry name" value="SLL0658 PROTEIN"/>
    <property type="match status" value="1"/>
</dbReference>
<comment type="caution">
    <text evidence="1">The sequence shown here is derived from an EMBL/GenBank/DDBJ whole genome shotgun (WGS) entry which is preliminary data.</text>
</comment>
<dbReference type="Pfam" id="PF11848">
    <property type="entry name" value="DUF3368"/>
    <property type="match status" value="1"/>
</dbReference>
<dbReference type="PANTHER" id="PTHR39550">
    <property type="entry name" value="SLL0658 PROTEIN"/>
    <property type="match status" value="1"/>
</dbReference>
<evidence type="ECO:0000313" key="2">
    <source>
        <dbReference type="Proteomes" id="UP000621799"/>
    </source>
</evidence>
<name>A0A928VYU4_9CYAN</name>
<dbReference type="RefSeq" id="WP_264322312.1">
    <property type="nucleotide sequence ID" value="NZ_JADEXN010000303.1"/>
</dbReference>
<sequence>MLVVSNTSPISYLVVIEQIDLLARLFERIFIPEVVRNELAAPKAPPVVRQWIASPPSWLIVQASPIQNEPDLQRLDAGERAAILLAESLQADLILLDDLAARRLATHRGLAITGVLGILDRAAGQNWIDFSTTIDLLRQTNFRTSTALVQELLQKHAK</sequence>
<accession>A0A928VYU4</accession>
<keyword evidence="2" id="KW-1185">Reference proteome</keyword>
<gene>
    <name evidence="1" type="ORF">IQ235_15240</name>
</gene>
<protein>
    <submittedName>
        <fullName evidence="1">DUF3368 domain-containing protein</fullName>
    </submittedName>
</protein>
<organism evidence="1 2">
    <name type="scientific">Zarconia navalis LEGE 11467</name>
    <dbReference type="NCBI Taxonomy" id="1828826"/>
    <lineage>
        <taxon>Bacteria</taxon>
        <taxon>Bacillati</taxon>
        <taxon>Cyanobacteriota</taxon>
        <taxon>Cyanophyceae</taxon>
        <taxon>Oscillatoriophycideae</taxon>
        <taxon>Oscillatoriales</taxon>
        <taxon>Oscillatoriales incertae sedis</taxon>
        <taxon>Zarconia</taxon>
        <taxon>Zarconia navalis</taxon>
    </lineage>
</organism>
<dbReference type="AlphaFoldDB" id="A0A928VYU4"/>